<evidence type="ECO:0000313" key="1">
    <source>
        <dbReference type="EMBL" id="CRZ04186.1"/>
    </source>
</evidence>
<sequence length="198" mass="23373">PDDLKFSPSQIELIRSQFEQKIQYSFNTIWWQTLMGHQKLNAADGNSILRCFLVRIALDRFQCIELNKRSWQYFKCHAHCSFVWHHVDPGLLSKTLKKFSQINKMTIDKRDVHPGLIQVTSVLNHFLDGLRPIDELFIRFRNIKFCISGLSNELNQFINTFPSKFVIVESFEEQDRNRTSENHLSNEDNLLFDGILRI</sequence>
<name>A0A0H5QRM4_9EUKA</name>
<feature type="non-terminal residue" evidence="1">
    <location>
        <position position="198"/>
    </location>
</feature>
<protein>
    <submittedName>
        <fullName evidence="1">Uncharacterized protein</fullName>
    </submittedName>
</protein>
<reference evidence="1" key="1">
    <citation type="submission" date="2015-04" db="EMBL/GenBank/DDBJ databases">
        <title>The genome sequence of the plant pathogenic Rhizarian Plasmodiophora brassicae reveals insights in its biotrophic life cycle and the origin of chitin synthesis.</title>
        <authorList>
            <person name="Schwelm A."/>
            <person name="Fogelqvist J."/>
            <person name="Knaust A."/>
            <person name="Julke S."/>
            <person name="Lilja T."/>
            <person name="Dhandapani V."/>
            <person name="Bonilla-Rosso G."/>
            <person name="Karlsson M."/>
            <person name="Shevchenko A."/>
            <person name="Choi S.R."/>
            <person name="Kim H.G."/>
            <person name="Park J.Y."/>
            <person name="Lim Y.P."/>
            <person name="Ludwig-Muller J."/>
            <person name="Dixelius C."/>
        </authorList>
    </citation>
    <scope>NUCLEOTIDE SEQUENCE</scope>
    <source>
        <tissue evidence="1">Potato root galls</tissue>
    </source>
</reference>
<dbReference type="AlphaFoldDB" id="A0A0H5QRM4"/>
<accession>A0A0H5QRM4</accession>
<feature type="non-terminal residue" evidence="1">
    <location>
        <position position="1"/>
    </location>
</feature>
<organism evidence="1">
    <name type="scientific">Spongospora subterranea</name>
    <dbReference type="NCBI Taxonomy" id="70186"/>
    <lineage>
        <taxon>Eukaryota</taxon>
        <taxon>Sar</taxon>
        <taxon>Rhizaria</taxon>
        <taxon>Endomyxa</taxon>
        <taxon>Phytomyxea</taxon>
        <taxon>Plasmodiophorida</taxon>
        <taxon>Plasmodiophoridae</taxon>
        <taxon>Spongospora</taxon>
    </lineage>
</organism>
<dbReference type="EMBL" id="HACM01003744">
    <property type="protein sequence ID" value="CRZ04186.1"/>
    <property type="molecule type" value="Transcribed_RNA"/>
</dbReference>
<proteinExistence type="predicted"/>